<dbReference type="Pfam" id="PF05368">
    <property type="entry name" value="NmrA"/>
    <property type="match status" value="1"/>
</dbReference>
<dbReference type="InterPro" id="IPR008030">
    <property type="entry name" value="NmrA-like"/>
</dbReference>
<dbReference type="BRENDA" id="1.17.1.3">
    <property type="organism ID" value="2227"/>
</dbReference>
<evidence type="ECO:0000256" key="2">
    <source>
        <dbReference type="ARBA" id="ARBA00023002"/>
    </source>
</evidence>
<dbReference type="CDD" id="cd05259">
    <property type="entry name" value="PCBER_SDR_a"/>
    <property type="match status" value="1"/>
</dbReference>
<dbReference type="Gene3D" id="3.90.25.10">
    <property type="entry name" value="UDP-galactose 4-epimerase, domain 1"/>
    <property type="match status" value="1"/>
</dbReference>
<dbReference type="PANTHER" id="PTHR43349:SF16">
    <property type="entry name" value="LEUCANTHOCYANIDIN REDUCTASE"/>
    <property type="match status" value="1"/>
</dbReference>
<reference evidence="4" key="1">
    <citation type="journal article" date="2016" name="J. Plant Physiol.">
        <title>Isolation and characterization of genes encoding leucoanthocyanidin reductase (FeLAR) and anthocyanidin reductase (FeANR) in buckwheat (Fagopyrum esculentum).</title>
        <authorList>
            <person name="Matsui K."/>
            <person name="Hisano T."/>
            <person name="Yasui Y."/>
            <person name="Mori M."/>
            <person name="Walker A.R."/>
            <person name="Morishita T."/>
            <person name="Katsu K."/>
        </authorList>
    </citation>
    <scope>NUCLEOTIDE SEQUENCE</scope>
</reference>
<dbReference type="InterPro" id="IPR050608">
    <property type="entry name" value="NmrA-type/Isoflavone_red_sf"/>
</dbReference>
<feature type="domain" description="NmrA-like" evidence="3">
    <location>
        <begin position="13"/>
        <end position="308"/>
    </location>
</feature>
<gene>
    <name evidence="4" type="primary">FeLAR3</name>
</gene>
<dbReference type="PANTHER" id="PTHR43349">
    <property type="entry name" value="PINORESINOL REDUCTASE-RELATED"/>
    <property type="match status" value="1"/>
</dbReference>
<keyword evidence="2" id="KW-0560">Oxidoreductase</keyword>
<sequence length="343" mass="38061">MTVAGLETIGATLVIGAAGFMGRFIAEASLDSGRPTFVLVRDGPISPSKSLVIKSLQDKGAMLVQGVLKEKECMAKILREKEIEVVISVVGGATILDQIPLVHAIKAVPTVKRFLASEFGHDVDRANPVEPGLTMYLEKRAVRRAIEEAAIPYTHICCNSIASWPYYDNTHPSEAAPPIDRFQIYGDGTVKAYFVSGYDIGRLTMKAINDPRTLNKIVHFRPSCNYLNMNELAALWQDKIGRTLPRVTVTEDHLLAIAAEMCIPRSIVASFTHDIFIKGCQVDFDIEGHNEVEILDLYPDETYQTVDECFQEFAVKMNQGEETQSNEKTKMEILPIQALMVNQ</sequence>
<dbReference type="InterPro" id="IPR045312">
    <property type="entry name" value="PCBER-like"/>
</dbReference>
<keyword evidence="1" id="KW-0521">NADP</keyword>
<evidence type="ECO:0000259" key="3">
    <source>
        <dbReference type="Pfam" id="PF05368"/>
    </source>
</evidence>
<name>A0A1B4ZAW1_FAGES</name>
<accession>A0A1B4ZAW1</accession>
<dbReference type="GO" id="GO:0016491">
    <property type="term" value="F:oxidoreductase activity"/>
    <property type="evidence" value="ECO:0007669"/>
    <property type="project" value="UniProtKB-KW"/>
</dbReference>
<proteinExistence type="evidence at transcript level"/>
<dbReference type="Gene3D" id="3.40.50.720">
    <property type="entry name" value="NAD(P)-binding Rossmann-like Domain"/>
    <property type="match status" value="1"/>
</dbReference>
<dbReference type="InterPro" id="IPR036291">
    <property type="entry name" value="NAD(P)-bd_dom_sf"/>
</dbReference>
<dbReference type="AlphaFoldDB" id="A0A1B4ZAW1"/>
<evidence type="ECO:0000313" key="4">
    <source>
        <dbReference type="EMBL" id="BAV56577.1"/>
    </source>
</evidence>
<dbReference type="SUPFAM" id="SSF51735">
    <property type="entry name" value="NAD(P)-binding Rossmann-fold domains"/>
    <property type="match status" value="1"/>
</dbReference>
<evidence type="ECO:0000256" key="1">
    <source>
        <dbReference type="ARBA" id="ARBA00022857"/>
    </source>
</evidence>
<dbReference type="EMBL" id="LC107624">
    <property type="protein sequence ID" value="BAV56577.1"/>
    <property type="molecule type" value="mRNA"/>
</dbReference>
<organism evidence="4">
    <name type="scientific">Fagopyrum esculentum</name>
    <name type="common">Common buckwheat</name>
    <name type="synonym">Polygonum fagopyrum</name>
    <dbReference type="NCBI Taxonomy" id="3617"/>
    <lineage>
        <taxon>Eukaryota</taxon>
        <taxon>Viridiplantae</taxon>
        <taxon>Streptophyta</taxon>
        <taxon>Embryophyta</taxon>
        <taxon>Tracheophyta</taxon>
        <taxon>Spermatophyta</taxon>
        <taxon>Magnoliopsida</taxon>
        <taxon>eudicotyledons</taxon>
        <taxon>Gunneridae</taxon>
        <taxon>Pentapetalae</taxon>
        <taxon>Caryophyllales</taxon>
        <taxon>Polygonaceae</taxon>
        <taxon>Polygonoideae</taxon>
        <taxon>Fagopyreae</taxon>
        <taxon>Fagopyrum</taxon>
    </lineage>
</organism>
<protein>
    <submittedName>
        <fullName evidence="4">Putative leucoanthocyanidin reductase</fullName>
    </submittedName>
</protein>